<dbReference type="PANTHER" id="PTHR46286:SF6">
    <property type="entry name" value="OS08G0220600 PROTEIN"/>
    <property type="match status" value="1"/>
</dbReference>
<feature type="domain" description="Oberon-like PHD finger" evidence="7">
    <location>
        <begin position="147"/>
        <end position="265"/>
    </location>
</feature>
<keyword evidence="4" id="KW-0862">Zinc</keyword>
<evidence type="ECO:0000256" key="3">
    <source>
        <dbReference type="ARBA" id="ARBA00022771"/>
    </source>
</evidence>
<dbReference type="Pfam" id="PF07227">
    <property type="entry name" value="PHD_Oberon"/>
    <property type="match status" value="1"/>
</dbReference>
<organism evidence="10 11">
    <name type="scientific">Manihot esculenta</name>
    <name type="common">Cassava</name>
    <name type="synonym">Jatropha manihot</name>
    <dbReference type="NCBI Taxonomy" id="3983"/>
    <lineage>
        <taxon>Eukaryota</taxon>
        <taxon>Viridiplantae</taxon>
        <taxon>Streptophyta</taxon>
        <taxon>Embryophyta</taxon>
        <taxon>Tracheophyta</taxon>
        <taxon>Spermatophyta</taxon>
        <taxon>Magnoliopsida</taxon>
        <taxon>eudicotyledons</taxon>
        <taxon>Gunneridae</taxon>
        <taxon>Pentapetalae</taxon>
        <taxon>rosids</taxon>
        <taxon>fabids</taxon>
        <taxon>Malpighiales</taxon>
        <taxon>Euphorbiaceae</taxon>
        <taxon>Crotonoideae</taxon>
        <taxon>Manihoteae</taxon>
        <taxon>Manihot</taxon>
    </lineage>
</organism>
<evidence type="ECO:0000256" key="1">
    <source>
        <dbReference type="ARBA" id="ARBA00004123"/>
    </source>
</evidence>
<dbReference type="InterPro" id="IPR032881">
    <property type="entry name" value="Oberon-like_PHD"/>
</dbReference>
<dbReference type="InterPro" id="IPR056990">
    <property type="entry name" value="VIN3-like_C"/>
</dbReference>
<dbReference type="GO" id="GO:0040029">
    <property type="term" value="P:epigenetic regulation of gene expression"/>
    <property type="evidence" value="ECO:0007669"/>
    <property type="project" value="InterPro"/>
</dbReference>
<dbReference type="CDD" id="cd15521">
    <property type="entry name" value="PHD_VIN3_plant"/>
    <property type="match status" value="1"/>
</dbReference>
<evidence type="ECO:0000256" key="2">
    <source>
        <dbReference type="ARBA" id="ARBA00022723"/>
    </source>
</evidence>
<dbReference type="OrthoDB" id="600557at2759"/>
<dbReference type="Gramene" id="Manes.05G190100.1.v8.1">
    <property type="protein sequence ID" value="Manes.05G190100.1.v8.1.CDS"/>
    <property type="gene ID" value="Manes.05G190100.v8.1"/>
</dbReference>
<dbReference type="InterPro" id="IPR044514">
    <property type="entry name" value="VIN3-like"/>
</dbReference>
<proteinExistence type="predicted"/>
<dbReference type="EMBL" id="CM004391">
    <property type="protein sequence ID" value="OAY51124.1"/>
    <property type="molecule type" value="Genomic_DNA"/>
</dbReference>
<gene>
    <name evidence="10" type="ORF">MANES_05G190100v8</name>
</gene>
<feature type="region of interest" description="Disordered" evidence="6">
    <location>
        <begin position="98"/>
        <end position="117"/>
    </location>
</feature>
<keyword evidence="3" id="KW-0863">Zinc-finger</keyword>
<dbReference type="STRING" id="3983.A0A2C9VXT5"/>
<dbReference type="GO" id="GO:0008270">
    <property type="term" value="F:zinc ion binding"/>
    <property type="evidence" value="ECO:0007669"/>
    <property type="project" value="UniProtKB-KW"/>
</dbReference>
<dbReference type="GO" id="GO:0010048">
    <property type="term" value="P:vernalization response"/>
    <property type="evidence" value="ECO:0007669"/>
    <property type="project" value="InterPro"/>
</dbReference>
<evidence type="ECO:0000313" key="11">
    <source>
        <dbReference type="Proteomes" id="UP000091857"/>
    </source>
</evidence>
<name>A0A2C9VXT5_MANES</name>
<feature type="domain" description="VIN3-like fibronectin type-III" evidence="8">
    <location>
        <begin position="344"/>
        <end position="430"/>
    </location>
</feature>
<evidence type="ECO:0000259" key="7">
    <source>
        <dbReference type="Pfam" id="PF07227"/>
    </source>
</evidence>
<accession>A0A2C9VXT5</accession>
<keyword evidence="5" id="KW-0539">Nucleus</keyword>
<keyword evidence="2" id="KW-0479">Metal-binding</keyword>
<evidence type="ECO:0000256" key="5">
    <source>
        <dbReference type="ARBA" id="ARBA00023242"/>
    </source>
</evidence>
<sequence length="622" mass="69772">MSKPKKNGPLGLTSGGLSGFALDPAQCSLLSMEEKRELIREIAQWSKEAPEILSSFTRRELLEIICAEMGKERKYSGYTKLRMIEHLLKLVSQKSKRGNSNDIIASSPAKPQTGFKRQRMKESQLQLSTDLDPVPHGNIKEVKIHICQNVACRANLSANDAFCKRCSCCICHSYDDNKDPSLWLTCGSDSLDEKSCGLTCHLICALKDERTGIMKIGCHTKLDGSFYCVSCGKINGLMRTWRKQLLIAQEARRVDVLCLRVLLGYKILTGTEQYKEMQKSLETALQLLKNELGPLDLVHAKMTRGIVNRLSCGAEVQKLCASTVEAFDLMFSHVAKLEPASCKIQFEESSSTSVVIVLEYVDDLSDDFQGCMLWHRESKAKDYPPKPTFIILKPEKRHKITNLTPSTEYFCKASFFGSTGILSIREANWITPTPNEHSVAALGEYREEEKLIITQIQSQVKSTNSRNIKLIGEGSTGSQSVNYINGNKKEVLCSLPPSLEVVSSMSLGSLSPKTPCKSSGMQEVSGMGCKKQKEKNAYEYSVRVVKWLESEGHIEEDFRVKFLTWFSLKATVQERRVVNVFVDALIDDPPSLAEQLIHSFMDMICCERKKVSPHGFCTMLWH</sequence>
<evidence type="ECO:0000313" key="10">
    <source>
        <dbReference type="EMBL" id="OAY51124.1"/>
    </source>
</evidence>
<comment type="caution">
    <text evidence="10">The sequence shown here is derived from an EMBL/GenBank/DDBJ whole genome shotgun (WGS) entry which is preliminary data.</text>
</comment>
<evidence type="ECO:0000256" key="4">
    <source>
        <dbReference type="ARBA" id="ARBA00022833"/>
    </source>
</evidence>
<dbReference type="Proteomes" id="UP000091857">
    <property type="component" value="Chromosome 5"/>
</dbReference>
<feature type="domain" description="VIN3-like C-terminal" evidence="9">
    <location>
        <begin position="536"/>
        <end position="607"/>
    </location>
</feature>
<evidence type="ECO:0000259" key="9">
    <source>
        <dbReference type="Pfam" id="PF23380"/>
    </source>
</evidence>
<keyword evidence="11" id="KW-1185">Reference proteome</keyword>
<dbReference type="Pfam" id="PF23380">
    <property type="entry name" value="VIN3_C"/>
    <property type="match status" value="1"/>
</dbReference>
<reference evidence="11" key="1">
    <citation type="journal article" date="2016" name="Nat. Biotechnol.">
        <title>Sequencing wild and cultivated cassava and related species reveals extensive interspecific hybridization and genetic diversity.</title>
        <authorList>
            <person name="Bredeson J.V."/>
            <person name="Lyons J.B."/>
            <person name="Prochnik S.E."/>
            <person name="Wu G.A."/>
            <person name="Ha C.M."/>
            <person name="Edsinger-Gonzales E."/>
            <person name="Grimwood J."/>
            <person name="Schmutz J."/>
            <person name="Rabbi I.Y."/>
            <person name="Egesi C."/>
            <person name="Nauluvula P."/>
            <person name="Lebot V."/>
            <person name="Ndunguru J."/>
            <person name="Mkamilo G."/>
            <person name="Bart R.S."/>
            <person name="Setter T.L."/>
            <person name="Gleadow R.M."/>
            <person name="Kulakow P."/>
            <person name="Ferguson M.E."/>
            <person name="Rounsley S."/>
            <person name="Rokhsar D.S."/>
        </authorList>
    </citation>
    <scope>NUCLEOTIDE SEQUENCE [LARGE SCALE GENOMIC DNA]</scope>
    <source>
        <strain evidence="11">cv. AM560-2</strain>
    </source>
</reference>
<dbReference type="InterPro" id="IPR058585">
    <property type="entry name" value="Fn3_VIN3"/>
</dbReference>
<evidence type="ECO:0000259" key="8">
    <source>
        <dbReference type="Pfam" id="PF23376"/>
    </source>
</evidence>
<protein>
    <submittedName>
        <fullName evidence="10">Uncharacterized protein</fullName>
    </submittedName>
</protein>
<evidence type="ECO:0000256" key="6">
    <source>
        <dbReference type="SAM" id="MobiDB-lite"/>
    </source>
</evidence>
<dbReference type="GO" id="GO:0005634">
    <property type="term" value="C:nucleus"/>
    <property type="evidence" value="ECO:0007669"/>
    <property type="project" value="UniProtKB-SubCell"/>
</dbReference>
<dbReference type="Pfam" id="PF23376">
    <property type="entry name" value="Fn3_VIN3"/>
    <property type="match status" value="1"/>
</dbReference>
<comment type="subcellular location">
    <subcellularLocation>
        <location evidence="1">Nucleus</location>
    </subcellularLocation>
</comment>
<dbReference type="PANTHER" id="PTHR46286">
    <property type="entry name" value="VIN3-LIKE PROTEIN 2-RELATED"/>
    <property type="match status" value="1"/>
</dbReference>
<dbReference type="AlphaFoldDB" id="A0A2C9VXT5"/>